<keyword evidence="3" id="KW-0560">Oxidoreductase</keyword>
<evidence type="ECO:0000256" key="2">
    <source>
        <dbReference type="ARBA" id="ARBA00022857"/>
    </source>
</evidence>
<dbReference type="GO" id="GO:0016491">
    <property type="term" value="F:oxidoreductase activity"/>
    <property type="evidence" value="ECO:0007669"/>
    <property type="project" value="UniProtKB-KW"/>
</dbReference>
<keyword evidence="5" id="KW-1185">Reference proteome</keyword>
<reference evidence="4 5" key="1">
    <citation type="submission" date="2011-11" db="EMBL/GenBank/DDBJ databases">
        <title>The Genome Sequence of Fusarium oxysporum PHW815.</title>
        <authorList>
            <consortium name="The Broad Institute Genome Sequencing Platform"/>
            <person name="Ma L.-J."/>
            <person name="Gale L.R."/>
            <person name="Schwartz D.C."/>
            <person name="Zhou S."/>
            <person name="Corby-Kistler H."/>
            <person name="Young S.K."/>
            <person name="Zeng Q."/>
            <person name="Gargeya S."/>
            <person name="Fitzgerald M."/>
            <person name="Haas B."/>
            <person name="Abouelleil A."/>
            <person name="Alvarado L."/>
            <person name="Arachchi H.M."/>
            <person name="Berlin A."/>
            <person name="Brown A."/>
            <person name="Chapman S.B."/>
            <person name="Chen Z."/>
            <person name="Dunbar C."/>
            <person name="Freedman E."/>
            <person name="Gearin G."/>
            <person name="Goldberg J."/>
            <person name="Griggs A."/>
            <person name="Gujja S."/>
            <person name="Heiman D."/>
            <person name="Howarth C."/>
            <person name="Larson L."/>
            <person name="Lui A."/>
            <person name="MacDonald P.J.P."/>
            <person name="Montmayeur A."/>
            <person name="Murphy C."/>
            <person name="Neiman D."/>
            <person name="Pearson M."/>
            <person name="Priest M."/>
            <person name="Roberts A."/>
            <person name="Saif S."/>
            <person name="Shea T."/>
            <person name="Shenoy N."/>
            <person name="Sisk P."/>
            <person name="Stolte C."/>
            <person name="Sykes S."/>
            <person name="Wortman J."/>
            <person name="Nusbaum C."/>
            <person name="Birren B."/>
        </authorList>
    </citation>
    <scope>NUCLEOTIDE SEQUENCE [LARGE SCALE GENOMIC DNA]</scope>
    <source>
        <strain evidence="4 5">54005</strain>
    </source>
</reference>
<dbReference type="PRINTS" id="PR00081">
    <property type="entry name" value="GDHRDH"/>
</dbReference>
<evidence type="ECO:0000313" key="4">
    <source>
        <dbReference type="EMBL" id="EXK87600.1"/>
    </source>
</evidence>
<dbReference type="PANTHER" id="PTHR43180">
    <property type="entry name" value="3-OXOACYL-(ACYL-CARRIER-PROTEIN) REDUCTASE (AFU_ORTHOLOGUE AFUA_6G11210)"/>
    <property type="match status" value="1"/>
</dbReference>
<organism evidence="4 5">
    <name type="scientific">Fusarium oxysporum f. sp. raphani 54005</name>
    <dbReference type="NCBI Taxonomy" id="1089458"/>
    <lineage>
        <taxon>Eukaryota</taxon>
        <taxon>Fungi</taxon>
        <taxon>Dikarya</taxon>
        <taxon>Ascomycota</taxon>
        <taxon>Pezizomycotina</taxon>
        <taxon>Sordariomycetes</taxon>
        <taxon>Hypocreomycetidae</taxon>
        <taxon>Hypocreales</taxon>
        <taxon>Nectriaceae</taxon>
        <taxon>Fusarium</taxon>
        <taxon>Fusarium oxysporum species complex</taxon>
    </lineage>
</organism>
<comment type="similarity">
    <text evidence="1">Belongs to the short-chain dehydrogenases/reductases (SDR) family.</text>
</comment>
<dbReference type="Pfam" id="PF00106">
    <property type="entry name" value="adh_short"/>
    <property type="match status" value="1"/>
</dbReference>
<dbReference type="Proteomes" id="UP000030663">
    <property type="component" value="Unassembled WGS sequence"/>
</dbReference>
<proteinExistence type="inferred from homology"/>
<gene>
    <name evidence="4" type="ORF">FOQG_08938</name>
</gene>
<keyword evidence="2" id="KW-0521">NADP</keyword>
<dbReference type="AlphaFoldDB" id="X0BZJ3"/>
<dbReference type="InterPro" id="IPR002347">
    <property type="entry name" value="SDR_fam"/>
</dbReference>
<dbReference type="InterPro" id="IPR036291">
    <property type="entry name" value="NAD(P)-bd_dom_sf"/>
</dbReference>
<dbReference type="HOGENOM" id="CLU_1610834_0_0_1"/>
<dbReference type="SUPFAM" id="SSF51735">
    <property type="entry name" value="NAD(P)-binding Rossmann-fold domains"/>
    <property type="match status" value="1"/>
</dbReference>
<accession>X0BZJ3</accession>
<evidence type="ECO:0000256" key="3">
    <source>
        <dbReference type="ARBA" id="ARBA00023002"/>
    </source>
</evidence>
<dbReference type="Gene3D" id="3.40.50.720">
    <property type="entry name" value="NAD(P)-binding Rossmann-like Domain"/>
    <property type="match status" value="1"/>
</dbReference>
<evidence type="ECO:0000256" key="1">
    <source>
        <dbReference type="ARBA" id="ARBA00006484"/>
    </source>
</evidence>
<dbReference type="OrthoDB" id="37659at2759"/>
<evidence type="ECO:0000313" key="5">
    <source>
        <dbReference type="Proteomes" id="UP000030663"/>
    </source>
</evidence>
<name>X0BZJ3_FUSOX</name>
<dbReference type="EMBL" id="JH658382">
    <property type="protein sequence ID" value="EXK87600.1"/>
    <property type="molecule type" value="Genomic_DNA"/>
</dbReference>
<protein>
    <submittedName>
        <fullName evidence="4">Uncharacterized protein</fullName>
    </submittedName>
</protein>
<sequence length="165" mass="18145">MDSSQTYSYQRCSSPCLRTEPAGCQYDTLATRGRTSVDKFLRYDAARWTDLRNAFEQAVAEAGRIDLATSNAGVSEQYDYFSDKSDEWGKLLEPAFGVTDVNFRAVNSGGIVITSSATAHALEHDLPVYDASKLATAELMRSLRSTFIMDDFTVNAVTPADTSKI</sequence>
<dbReference type="PANTHER" id="PTHR43180:SF80">
    <property type="entry name" value="NAD(P)-BINDING PROTEIN"/>
    <property type="match status" value="1"/>
</dbReference>